<accession>A0AAN7J0R6</accession>
<organism evidence="3 4">
    <name type="scientific">Quercus rubra</name>
    <name type="common">Northern red oak</name>
    <name type="synonym">Quercus borealis</name>
    <dbReference type="NCBI Taxonomy" id="3512"/>
    <lineage>
        <taxon>Eukaryota</taxon>
        <taxon>Viridiplantae</taxon>
        <taxon>Streptophyta</taxon>
        <taxon>Embryophyta</taxon>
        <taxon>Tracheophyta</taxon>
        <taxon>Spermatophyta</taxon>
        <taxon>Magnoliopsida</taxon>
        <taxon>eudicotyledons</taxon>
        <taxon>Gunneridae</taxon>
        <taxon>Pentapetalae</taxon>
        <taxon>rosids</taxon>
        <taxon>fabids</taxon>
        <taxon>Fagales</taxon>
        <taxon>Fagaceae</taxon>
        <taxon>Quercus</taxon>
    </lineage>
</organism>
<evidence type="ECO:0008006" key="5">
    <source>
        <dbReference type="Google" id="ProtNLM"/>
    </source>
</evidence>
<keyword evidence="4" id="KW-1185">Reference proteome</keyword>
<sequence>MLESPLKHKNHIPTMEKLTMLPWIKIFIIILLLVPICSSSGRDTTFNDGMEQTYQPGEVIFQMKIRKLIGAGAMLDYQDPVANPTHEPPKRGSPGGRG</sequence>
<name>A0AAN7J0R6_QUERU</name>
<protein>
    <recommendedName>
        <fullName evidence="5">Transmembrane protein</fullName>
    </recommendedName>
</protein>
<feature type="transmembrane region" description="Helical" evidence="2">
    <location>
        <begin position="20"/>
        <end position="37"/>
    </location>
</feature>
<comment type="caution">
    <text evidence="3">The sequence shown here is derived from an EMBL/GenBank/DDBJ whole genome shotgun (WGS) entry which is preliminary data.</text>
</comment>
<keyword evidence="2" id="KW-1133">Transmembrane helix</keyword>
<evidence type="ECO:0000256" key="1">
    <source>
        <dbReference type="SAM" id="MobiDB-lite"/>
    </source>
</evidence>
<dbReference type="EMBL" id="JAXUIC010000002">
    <property type="protein sequence ID" value="KAK4601223.1"/>
    <property type="molecule type" value="Genomic_DNA"/>
</dbReference>
<dbReference type="Proteomes" id="UP001324115">
    <property type="component" value="Unassembled WGS sequence"/>
</dbReference>
<reference evidence="3 4" key="1">
    <citation type="journal article" date="2023" name="G3 (Bethesda)">
        <title>A haplotype-resolved chromosome-scale genome for Quercus rubra L. provides insights into the genetics of adaptive traits for red oak species.</title>
        <authorList>
            <person name="Kapoor B."/>
            <person name="Jenkins J."/>
            <person name="Schmutz J."/>
            <person name="Zhebentyayeva T."/>
            <person name="Kuelheim C."/>
            <person name="Coggeshall M."/>
            <person name="Heim C."/>
            <person name="Lasky J.R."/>
            <person name="Leites L."/>
            <person name="Islam-Faridi N."/>
            <person name="Romero-Severson J."/>
            <person name="DeLeo V.L."/>
            <person name="Lucas S.M."/>
            <person name="Lazic D."/>
            <person name="Gailing O."/>
            <person name="Carlson J."/>
            <person name="Staton M."/>
        </authorList>
    </citation>
    <scope>NUCLEOTIDE SEQUENCE [LARGE SCALE GENOMIC DNA]</scope>
    <source>
        <strain evidence="3">Pseudo-F2</strain>
    </source>
</reference>
<evidence type="ECO:0000256" key="2">
    <source>
        <dbReference type="SAM" id="Phobius"/>
    </source>
</evidence>
<dbReference type="PANTHER" id="PTHR34467:SF1">
    <property type="entry name" value="OS05G0542300 PROTEIN"/>
    <property type="match status" value="1"/>
</dbReference>
<evidence type="ECO:0000313" key="3">
    <source>
        <dbReference type="EMBL" id="KAK4601223.1"/>
    </source>
</evidence>
<feature type="region of interest" description="Disordered" evidence="1">
    <location>
        <begin position="79"/>
        <end position="98"/>
    </location>
</feature>
<keyword evidence="2" id="KW-0472">Membrane</keyword>
<evidence type="ECO:0000313" key="4">
    <source>
        <dbReference type="Proteomes" id="UP001324115"/>
    </source>
</evidence>
<dbReference type="AlphaFoldDB" id="A0AAN7J0R6"/>
<gene>
    <name evidence="3" type="ORF">RGQ29_010692</name>
</gene>
<proteinExistence type="predicted"/>
<keyword evidence="2" id="KW-0812">Transmembrane</keyword>
<dbReference type="PANTHER" id="PTHR34467">
    <property type="entry name" value="TRANSMEMBRANE PROTEIN"/>
    <property type="match status" value="1"/>
</dbReference>